<evidence type="ECO:0000256" key="3">
    <source>
        <dbReference type="ARBA" id="ARBA00012706"/>
    </source>
</evidence>
<sequence length="428" mass="47725">MNEKEFVVREGARLMLGGQPFRFAGPNIYWLGLDENVDGVDWPSTFRVMNALDTAVEMGATIVRSHTLGASHGCEKALMPSLGETNEEAFRRVDFAIKEAGQRGLKLIIPFVCNWHYYHGGRRTFTLWRGLDDQNLFYTDEGVIADFEAYIELLLNRVNSYTGIAYKDDPTIMAWELGNELNDAPPAWAERICKHVKAIDANHLVAHGKQFQLDADKLAIEALDILDVHYYPADAEELRQDAEAVQAAGKVYIAGEFGWPNCDLVAFLREAESNEAVSGTLFWSLFGHHDRGGYVQHFDGFAVHYPGTGVNEDHRMRVSALREHAFAMSGREVKEEAVPGKPVIVDAECGRIAFRGVVGAASYTVEKSLTGENGSWQIVYDDRPADHAMPWVDPTRVQSAQAYYRIKAANGSNVEGAYSDVFHSVPFK</sequence>
<evidence type="ECO:0000256" key="2">
    <source>
        <dbReference type="ARBA" id="ARBA00004613"/>
    </source>
</evidence>
<reference evidence="9 10" key="1">
    <citation type="submission" date="2019-07" db="EMBL/GenBank/DDBJ databases">
        <title>Genomic Encyclopedia of Type Strains, Phase III (KMG-III): the genomes of soil and plant-associated and newly described type strains.</title>
        <authorList>
            <person name="Whitman W."/>
        </authorList>
    </citation>
    <scope>NUCLEOTIDE SEQUENCE [LARGE SCALE GENOMIC DNA]</scope>
    <source>
        <strain evidence="9 10">BL24</strain>
    </source>
</reference>
<keyword evidence="4" id="KW-0964">Secreted</keyword>
<dbReference type="EC" id="3.2.1.78" evidence="3"/>
<dbReference type="EMBL" id="VNHS01000005">
    <property type="protein sequence ID" value="TYP74723.1"/>
    <property type="molecule type" value="Genomic_DNA"/>
</dbReference>
<protein>
    <recommendedName>
        <fullName evidence="3">mannan endo-1,4-beta-mannosidase</fullName>
        <ecNumber evidence="3">3.2.1.78</ecNumber>
    </recommendedName>
</protein>
<accession>A0A5S5C9Q5</accession>
<keyword evidence="6" id="KW-0378">Hydrolase</keyword>
<evidence type="ECO:0000313" key="10">
    <source>
        <dbReference type="Proteomes" id="UP000323257"/>
    </source>
</evidence>
<comment type="subcellular location">
    <subcellularLocation>
        <location evidence="2">Secreted</location>
    </subcellularLocation>
</comment>
<evidence type="ECO:0000256" key="4">
    <source>
        <dbReference type="ARBA" id="ARBA00022525"/>
    </source>
</evidence>
<evidence type="ECO:0000256" key="7">
    <source>
        <dbReference type="ARBA" id="ARBA00023295"/>
    </source>
</evidence>
<feature type="domain" description="Glycoside hydrolase family 5" evidence="8">
    <location>
        <begin position="5"/>
        <end position="215"/>
    </location>
</feature>
<dbReference type="Proteomes" id="UP000323257">
    <property type="component" value="Unassembled WGS sequence"/>
</dbReference>
<dbReference type="GO" id="GO:0016985">
    <property type="term" value="F:mannan endo-1,4-beta-mannosidase activity"/>
    <property type="evidence" value="ECO:0007669"/>
    <property type="project" value="TreeGrafter"/>
</dbReference>
<keyword evidence="7" id="KW-0326">Glycosidase</keyword>
<keyword evidence="10" id="KW-1185">Reference proteome</keyword>
<dbReference type="OrthoDB" id="9801493at2"/>
<dbReference type="GO" id="GO:0005576">
    <property type="term" value="C:extracellular region"/>
    <property type="evidence" value="ECO:0007669"/>
    <property type="project" value="UniProtKB-SubCell"/>
</dbReference>
<dbReference type="SUPFAM" id="SSF51445">
    <property type="entry name" value="(Trans)glycosidases"/>
    <property type="match status" value="1"/>
</dbReference>
<dbReference type="PANTHER" id="PTHR31451">
    <property type="match status" value="1"/>
</dbReference>
<gene>
    <name evidence="9" type="ORF">BCM02_105267</name>
</gene>
<evidence type="ECO:0000256" key="5">
    <source>
        <dbReference type="ARBA" id="ARBA00022729"/>
    </source>
</evidence>
<dbReference type="Pfam" id="PF26410">
    <property type="entry name" value="GH5_mannosidase"/>
    <property type="match status" value="1"/>
</dbReference>
<dbReference type="InterPro" id="IPR017853">
    <property type="entry name" value="GH"/>
</dbReference>
<name>A0A5S5C9Q5_9BACL</name>
<dbReference type="GO" id="GO:0000272">
    <property type="term" value="P:polysaccharide catabolic process"/>
    <property type="evidence" value="ECO:0007669"/>
    <property type="project" value="InterPro"/>
</dbReference>
<dbReference type="RefSeq" id="WP_148929960.1">
    <property type="nucleotide sequence ID" value="NZ_VNHS01000005.1"/>
</dbReference>
<evidence type="ECO:0000313" key="9">
    <source>
        <dbReference type="EMBL" id="TYP74723.1"/>
    </source>
</evidence>
<evidence type="ECO:0000256" key="1">
    <source>
        <dbReference type="ARBA" id="ARBA00001678"/>
    </source>
</evidence>
<evidence type="ECO:0000256" key="6">
    <source>
        <dbReference type="ARBA" id="ARBA00022801"/>
    </source>
</evidence>
<evidence type="ECO:0000259" key="8">
    <source>
        <dbReference type="Pfam" id="PF26410"/>
    </source>
</evidence>
<proteinExistence type="predicted"/>
<comment type="caution">
    <text evidence="9">The sequence shown here is derived from an EMBL/GenBank/DDBJ whole genome shotgun (WGS) entry which is preliminary data.</text>
</comment>
<dbReference type="Gene3D" id="3.20.20.80">
    <property type="entry name" value="Glycosidases"/>
    <property type="match status" value="1"/>
</dbReference>
<dbReference type="InterPro" id="IPR001547">
    <property type="entry name" value="Glyco_hydro_5"/>
</dbReference>
<dbReference type="InterPro" id="IPR045053">
    <property type="entry name" value="MAN-like"/>
</dbReference>
<organism evidence="9 10">
    <name type="scientific">Paenibacillus methanolicus</name>
    <dbReference type="NCBI Taxonomy" id="582686"/>
    <lineage>
        <taxon>Bacteria</taxon>
        <taxon>Bacillati</taxon>
        <taxon>Bacillota</taxon>
        <taxon>Bacilli</taxon>
        <taxon>Bacillales</taxon>
        <taxon>Paenibacillaceae</taxon>
        <taxon>Paenibacillus</taxon>
    </lineage>
</organism>
<comment type="catalytic activity">
    <reaction evidence="1">
        <text>Random hydrolysis of (1-&gt;4)-beta-D-mannosidic linkages in mannans, galactomannans and glucomannans.</text>
        <dbReference type="EC" id="3.2.1.78"/>
    </reaction>
</comment>
<dbReference type="AlphaFoldDB" id="A0A5S5C9Q5"/>
<keyword evidence="5" id="KW-0732">Signal</keyword>
<dbReference type="PANTHER" id="PTHR31451:SF39">
    <property type="entry name" value="MANNAN ENDO-1,4-BETA-MANNOSIDASE 1"/>
    <property type="match status" value="1"/>
</dbReference>